<evidence type="ECO:0000259" key="6">
    <source>
        <dbReference type="PROSITE" id="PS50853"/>
    </source>
</evidence>
<dbReference type="Proteomes" id="UP000694385">
    <property type="component" value="Unassembled WGS sequence"/>
</dbReference>
<evidence type="ECO:0000313" key="8">
    <source>
        <dbReference type="Proteomes" id="UP000694385"/>
    </source>
</evidence>
<name>A0A8C5KZ55_JACJA</name>
<dbReference type="OMA" id="LTQQGPW"/>
<dbReference type="SUPFAM" id="SSF49265">
    <property type="entry name" value="Fibronectin type III"/>
    <property type="match status" value="1"/>
</dbReference>
<feature type="signal peptide" evidence="5">
    <location>
        <begin position="1"/>
        <end position="21"/>
    </location>
</feature>
<keyword evidence="4" id="KW-0812">Transmembrane</keyword>
<accession>A0A8C5KZ55</accession>
<reference evidence="7" key="2">
    <citation type="submission" date="2025-09" db="UniProtKB">
        <authorList>
            <consortium name="Ensembl"/>
        </authorList>
    </citation>
    <scope>IDENTIFICATION</scope>
</reference>
<gene>
    <name evidence="7" type="primary">Lrrn4</name>
</gene>
<dbReference type="Pfam" id="PF13855">
    <property type="entry name" value="LRR_8"/>
    <property type="match status" value="1"/>
</dbReference>
<reference evidence="7" key="1">
    <citation type="submission" date="2025-08" db="UniProtKB">
        <authorList>
            <consortium name="Ensembl"/>
        </authorList>
    </citation>
    <scope>IDENTIFICATION</scope>
</reference>
<dbReference type="InterPro" id="IPR003591">
    <property type="entry name" value="Leu-rich_rpt_typical-subtyp"/>
</dbReference>
<dbReference type="InterPro" id="IPR003961">
    <property type="entry name" value="FN3_dom"/>
</dbReference>
<keyword evidence="5" id="KW-0732">Signal</keyword>
<dbReference type="GO" id="GO:0008542">
    <property type="term" value="P:visual learning"/>
    <property type="evidence" value="ECO:0007669"/>
    <property type="project" value="Ensembl"/>
</dbReference>
<dbReference type="Pfam" id="PF00041">
    <property type="entry name" value="fn3"/>
    <property type="match status" value="1"/>
</dbReference>
<feature type="region of interest" description="Disordered" evidence="3">
    <location>
        <begin position="31"/>
        <end position="50"/>
    </location>
</feature>
<dbReference type="Gene3D" id="3.80.10.10">
    <property type="entry name" value="Ribonuclease Inhibitor"/>
    <property type="match status" value="2"/>
</dbReference>
<keyword evidence="2" id="KW-0677">Repeat</keyword>
<dbReference type="PANTHER" id="PTHR24366:SF13">
    <property type="entry name" value="LEUCINE-RICH REPEAT NEURONAL PROTEIN 4"/>
    <property type="match status" value="1"/>
</dbReference>
<dbReference type="InterPro" id="IPR013783">
    <property type="entry name" value="Ig-like_fold"/>
</dbReference>
<dbReference type="PROSITE" id="PS50853">
    <property type="entry name" value="FN3"/>
    <property type="match status" value="1"/>
</dbReference>
<keyword evidence="1" id="KW-0433">Leucine-rich repeat</keyword>
<keyword evidence="4" id="KW-1133">Transmembrane helix</keyword>
<dbReference type="InterPro" id="IPR036116">
    <property type="entry name" value="FN3_sf"/>
</dbReference>
<dbReference type="SMART" id="SM00369">
    <property type="entry name" value="LRR_TYP"/>
    <property type="match status" value="4"/>
</dbReference>
<sequence>MRWTLLLLLLLLLTARSQSLAASLQERLAQFPPTRRGSGDGGGGHTTDPPCAGLLGAGPAAVSLANRGLERLPRCLPRTLRVLDGSHNLLRALSAGELRPLPELRVLMLRHNRIAALRWGGGAPAALHTLDLSYNLLASPPPCPGPALRSLRTLALAGNPLQALPPRAFACFPALRMLNLSCSALGRGAHGAFVGQDGGPLAALEVLDLSGTYLERVESGWISSLPKLKSLYLRKMPRLRSLEADIFKMTPSLQQLDCQDSSALTSVHTHIFQDTPCLQVLMFQNCNLSTFRPWTMSYSQVLFVSLLGNPLTCSCELAWLLMDANRTVLHRAADTVCTPAAGSEGPFSGPLSLSQLFGVCKSDQSTPFPTSNPPSFDHSVCVQQTWVPSTGKSTVLSAQPGEGHQNVTEASSHTTVSLTQRVWSHSDALERIALSRTDERVPSRAASTVVAEHQGHAATHVLKPSISAASTRLARKHLSPFPTSPNPMNMSQHNQRLRSTHETVHSNPFEDEIPVTLLDDSEEAAGTQEEVGAPQLRVRCDYHPCKHLQTPCAELQQRLRCLCPGLSREDTIPDPPKLQEAAEVTDTSMLIRWCAPNSVVFWYHVHYSAEGGVGNQSVGNIYSTARQHPLYGLSPDTTYHVCVLAANRAGLSQPQTSGWRRSCTNFRTKPSSVIIFWGMCTTSSLLLLSTLVLSVCLCKQRWKPHRQCYDTHLVAFKNPAKDEVVAQW</sequence>
<organism evidence="7 8">
    <name type="scientific">Jaculus jaculus</name>
    <name type="common">Lesser Egyptian jerboa</name>
    <dbReference type="NCBI Taxonomy" id="51337"/>
    <lineage>
        <taxon>Eukaryota</taxon>
        <taxon>Metazoa</taxon>
        <taxon>Chordata</taxon>
        <taxon>Craniata</taxon>
        <taxon>Vertebrata</taxon>
        <taxon>Euteleostomi</taxon>
        <taxon>Mammalia</taxon>
        <taxon>Eutheria</taxon>
        <taxon>Euarchontoglires</taxon>
        <taxon>Glires</taxon>
        <taxon>Rodentia</taxon>
        <taxon>Myomorpha</taxon>
        <taxon>Dipodoidea</taxon>
        <taxon>Dipodidae</taxon>
        <taxon>Dipodinae</taxon>
        <taxon>Jaculus</taxon>
    </lineage>
</organism>
<dbReference type="SMART" id="SM00060">
    <property type="entry name" value="FN3"/>
    <property type="match status" value="1"/>
</dbReference>
<feature type="transmembrane region" description="Helical" evidence="4">
    <location>
        <begin position="674"/>
        <end position="697"/>
    </location>
</feature>
<proteinExistence type="predicted"/>
<feature type="domain" description="Fibronectin type-III" evidence="6">
    <location>
        <begin position="572"/>
        <end position="671"/>
    </location>
</feature>
<dbReference type="InterPro" id="IPR032675">
    <property type="entry name" value="LRR_dom_sf"/>
</dbReference>
<dbReference type="SUPFAM" id="SSF52058">
    <property type="entry name" value="L domain-like"/>
    <property type="match status" value="1"/>
</dbReference>
<evidence type="ECO:0000256" key="1">
    <source>
        <dbReference type="ARBA" id="ARBA00022614"/>
    </source>
</evidence>
<protein>
    <submittedName>
        <fullName evidence="7">Leucine rich repeat neuronal 4</fullName>
    </submittedName>
</protein>
<evidence type="ECO:0000256" key="2">
    <source>
        <dbReference type="ARBA" id="ARBA00022737"/>
    </source>
</evidence>
<dbReference type="Gene3D" id="2.60.40.10">
    <property type="entry name" value="Immunoglobulins"/>
    <property type="match status" value="1"/>
</dbReference>
<dbReference type="AlphaFoldDB" id="A0A8C5KZ55"/>
<evidence type="ECO:0000256" key="3">
    <source>
        <dbReference type="SAM" id="MobiDB-lite"/>
    </source>
</evidence>
<keyword evidence="4" id="KW-0472">Membrane</keyword>
<dbReference type="GO" id="GO:0007616">
    <property type="term" value="P:long-term memory"/>
    <property type="evidence" value="ECO:0007669"/>
    <property type="project" value="Ensembl"/>
</dbReference>
<dbReference type="PANTHER" id="PTHR24366">
    <property type="entry name" value="IG(IMMUNOGLOBULIN) AND LRR(LEUCINE RICH REPEAT) DOMAINS"/>
    <property type="match status" value="1"/>
</dbReference>
<feature type="chain" id="PRO_5033982762" evidence="5">
    <location>
        <begin position="22"/>
        <end position="728"/>
    </location>
</feature>
<evidence type="ECO:0000256" key="5">
    <source>
        <dbReference type="SAM" id="SignalP"/>
    </source>
</evidence>
<dbReference type="InterPro" id="IPR001611">
    <property type="entry name" value="Leu-rich_rpt"/>
</dbReference>
<dbReference type="CDD" id="cd00063">
    <property type="entry name" value="FN3"/>
    <property type="match status" value="1"/>
</dbReference>
<dbReference type="GO" id="GO:0005886">
    <property type="term" value="C:plasma membrane"/>
    <property type="evidence" value="ECO:0007669"/>
    <property type="project" value="Ensembl"/>
</dbReference>
<evidence type="ECO:0000256" key="4">
    <source>
        <dbReference type="SAM" id="Phobius"/>
    </source>
</evidence>
<dbReference type="Ensembl" id="ENSJJAT00000022219.1">
    <property type="protein sequence ID" value="ENSJJAP00000015712.1"/>
    <property type="gene ID" value="ENSJJAG00000017806.1"/>
</dbReference>
<keyword evidence="8" id="KW-1185">Reference proteome</keyword>
<evidence type="ECO:0000313" key="7">
    <source>
        <dbReference type="Ensembl" id="ENSJJAP00000015712.1"/>
    </source>
</evidence>
<dbReference type="GeneTree" id="ENSGT00940000161448"/>